<keyword evidence="4" id="KW-1185">Reference proteome</keyword>
<gene>
    <name evidence="3" type="ORF">GCM10011395_00520</name>
</gene>
<reference evidence="4" key="1">
    <citation type="journal article" date="2019" name="Int. J. Syst. Evol. Microbiol.">
        <title>The Global Catalogue of Microorganisms (GCM) 10K type strain sequencing project: providing services to taxonomists for standard genome sequencing and annotation.</title>
        <authorList>
            <consortium name="The Broad Institute Genomics Platform"/>
            <consortium name="The Broad Institute Genome Sequencing Center for Infectious Disease"/>
            <person name="Wu L."/>
            <person name="Ma J."/>
        </authorList>
    </citation>
    <scope>NUCLEOTIDE SEQUENCE [LARGE SCALE GENOMIC DNA]</scope>
    <source>
        <strain evidence="4">CGMCC 1.10106</strain>
    </source>
</reference>
<evidence type="ECO:0000256" key="2">
    <source>
        <dbReference type="ARBA" id="ARBA00022679"/>
    </source>
</evidence>
<evidence type="ECO:0000313" key="3">
    <source>
        <dbReference type="EMBL" id="GGA34116.1"/>
    </source>
</evidence>
<comment type="caution">
    <text evidence="3">The sequence shown here is derived from an EMBL/GenBank/DDBJ whole genome shotgun (WGS) entry which is preliminary data.</text>
</comment>
<dbReference type="PANTHER" id="PTHR12526:SF510">
    <property type="entry name" value="D-INOSITOL 3-PHOSPHATE GLYCOSYLTRANSFERASE"/>
    <property type="match status" value="1"/>
</dbReference>
<keyword evidence="1" id="KW-0328">Glycosyltransferase</keyword>
<sequence>MLQRVYTDFAMGSGDPLRGILKLPMPRSLHAKLNRRTTDALPAAMIRSGMSVTLPRLGDRDLRRPSAQDLAQSDGSYLQYFTGGADIRRRAPRKPIISDVFIVPSAFRVNDAEAAAFPDWGEVATPQALAEHYETHSRAMFEQSDLLFCPSQAVMDDVATYGAQYAQKCRLVPYGASLSNAGGTPEPGRVLFCGSLHLRKGVQYIRAAADMLRDSHPHIRFVMAGGATATMRAKLSAPNIEVLGHLGKADLMREFGRADLFLFPSLAEGAAGSVLEAMASGLPIVGTRAGGVDFSDGESGIVVPPRDPNAIADAVVRICDNRGLRDRMAQSVVREAEHYSLAAWETRFIGAIRDAF</sequence>
<evidence type="ECO:0008006" key="5">
    <source>
        <dbReference type="Google" id="ProtNLM"/>
    </source>
</evidence>
<proteinExistence type="predicted"/>
<dbReference type="EMBL" id="BMDW01000001">
    <property type="protein sequence ID" value="GGA34116.1"/>
    <property type="molecule type" value="Genomic_DNA"/>
</dbReference>
<keyword evidence="2" id="KW-0808">Transferase</keyword>
<accession>A0ABQ1FZY3</accession>
<evidence type="ECO:0000313" key="4">
    <source>
        <dbReference type="Proteomes" id="UP000618591"/>
    </source>
</evidence>
<dbReference type="SUPFAM" id="SSF53756">
    <property type="entry name" value="UDP-Glycosyltransferase/glycogen phosphorylase"/>
    <property type="match status" value="1"/>
</dbReference>
<dbReference type="Proteomes" id="UP000618591">
    <property type="component" value="Unassembled WGS sequence"/>
</dbReference>
<dbReference type="Pfam" id="PF13692">
    <property type="entry name" value="Glyco_trans_1_4"/>
    <property type="match status" value="1"/>
</dbReference>
<dbReference type="Gene3D" id="3.40.50.2000">
    <property type="entry name" value="Glycogen Phosphorylase B"/>
    <property type="match status" value="2"/>
</dbReference>
<dbReference type="PANTHER" id="PTHR12526">
    <property type="entry name" value="GLYCOSYLTRANSFERASE"/>
    <property type="match status" value="1"/>
</dbReference>
<name>A0ABQ1FZY3_9SPHN</name>
<evidence type="ECO:0000256" key="1">
    <source>
        <dbReference type="ARBA" id="ARBA00022676"/>
    </source>
</evidence>
<organism evidence="3 4">
    <name type="scientific">Sphingomonas psychrolutea</name>
    <dbReference type="NCBI Taxonomy" id="1259676"/>
    <lineage>
        <taxon>Bacteria</taxon>
        <taxon>Pseudomonadati</taxon>
        <taxon>Pseudomonadota</taxon>
        <taxon>Alphaproteobacteria</taxon>
        <taxon>Sphingomonadales</taxon>
        <taxon>Sphingomonadaceae</taxon>
        <taxon>Sphingomonas</taxon>
    </lineage>
</organism>
<protein>
    <recommendedName>
        <fullName evidence="5">Glycosyltransferase</fullName>
    </recommendedName>
</protein>
<dbReference type="CDD" id="cd03801">
    <property type="entry name" value="GT4_PimA-like"/>
    <property type="match status" value="1"/>
</dbReference>